<dbReference type="PROSITE" id="PS00614">
    <property type="entry name" value="IGPS"/>
    <property type="match status" value="1"/>
</dbReference>
<evidence type="ECO:0000313" key="12">
    <source>
        <dbReference type="EMBL" id="MAG22142.1"/>
    </source>
</evidence>
<dbReference type="GO" id="GO:0000162">
    <property type="term" value="P:L-tryptophan biosynthetic process"/>
    <property type="evidence" value="ECO:0007669"/>
    <property type="project" value="UniProtKB-UniPathway"/>
</dbReference>
<dbReference type="HAMAP" id="MF_00134_B">
    <property type="entry name" value="IGPS_B"/>
    <property type="match status" value="1"/>
</dbReference>
<dbReference type="GO" id="GO:0004640">
    <property type="term" value="F:phosphoribosylanthranilate isomerase activity"/>
    <property type="evidence" value="ECO:0007669"/>
    <property type="project" value="TreeGrafter"/>
</dbReference>
<reference evidence="13" key="1">
    <citation type="submission" date="2017-09" db="EMBL/GenBank/DDBJ databases">
        <title>The Reconstruction of 2,631 Draft Metagenome-Assembled Genomes from the Global Oceans.</title>
        <authorList>
            <person name="Tully B.J."/>
            <person name="Graham E.D."/>
            <person name="Heidelberg J.F."/>
        </authorList>
    </citation>
    <scope>NUCLEOTIDE SEQUENCE [LARGE SCALE GENOMIC DNA]</scope>
</reference>
<accession>A0A2D6M145</accession>
<dbReference type="EC" id="4.1.1.48" evidence="4"/>
<dbReference type="Proteomes" id="UP000226592">
    <property type="component" value="Unassembled WGS sequence"/>
</dbReference>
<dbReference type="GO" id="GO:0004425">
    <property type="term" value="F:indole-3-glycerol-phosphate synthase activity"/>
    <property type="evidence" value="ECO:0007669"/>
    <property type="project" value="UniProtKB-EC"/>
</dbReference>
<evidence type="ECO:0000259" key="11">
    <source>
        <dbReference type="Pfam" id="PF00218"/>
    </source>
</evidence>
<evidence type="ECO:0000256" key="4">
    <source>
        <dbReference type="ARBA" id="ARBA00012362"/>
    </source>
</evidence>
<dbReference type="EMBL" id="NZBU01000008">
    <property type="protein sequence ID" value="MAG22142.1"/>
    <property type="molecule type" value="Genomic_DNA"/>
</dbReference>
<dbReference type="InterPro" id="IPR013798">
    <property type="entry name" value="Indole-3-glycerol_P_synth_dom"/>
</dbReference>
<keyword evidence="7" id="KW-0210">Decarboxylase</keyword>
<dbReference type="PANTHER" id="PTHR22854">
    <property type="entry name" value="TRYPTOPHAN BIOSYNTHESIS PROTEIN"/>
    <property type="match status" value="1"/>
</dbReference>
<comment type="pathway">
    <text evidence="2">Amino-acid biosynthesis; L-tryptophan biosynthesis; L-tryptophan from chorismate: step 4/5.</text>
</comment>
<evidence type="ECO:0000256" key="5">
    <source>
        <dbReference type="ARBA" id="ARBA00018080"/>
    </source>
</evidence>
<keyword evidence="10" id="KW-0456">Lyase</keyword>
<feature type="domain" description="Indole-3-glycerol phosphate synthase" evidence="11">
    <location>
        <begin position="7"/>
        <end position="253"/>
    </location>
</feature>
<dbReference type="AlphaFoldDB" id="A0A2D6M145"/>
<dbReference type="Pfam" id="PF00218">
    <property type="entry name" value="IGPS"/>
    <property type="match status" value="1"/>
</dbReference>
<gene>
    <name evidence="12" type="ORF">CL943_02455</name>
</gene>
<dbReference type="UniPathway" id="UPA00035">
    <property type="reaction ID" value="UER00043"/>
</dbReference>
<dbReference type="InterPro" id="IPR001468">
    <property type="entry name" value="Indole-3-GlycerolPSynthase_CS"/>
</dbReference>
<dbReference type="SUPFAM" id="SSF51366">
    <property type="entry name" value="Ribulose-phoshate binding barrel"/>
    <property type="match status" value="1"/>
</dbReference>
<proteinExistence type="inferred from homology"/>
<organism evidence="12 13">
    <name type="scientific">Candidatus Iainarchaeum sp</name>
    <dbReference type="NCBI Taxonomy" id="3101447"/>
    <lineage>
        <taxon>Archaea</taxon>
        <taxon>Candidatus Iainarchaeota</taxon>
        <taxon>Candidatus Iainarchaeia</taxon>
        <taxon>Candidatus Iainarchaeales</taxon>
        <taxon>Candidatus Iainarchaeaceae</taxon>
        <taxon>Candidatus Iainarchaeum</taxon>
    </lineage>
</organism>
<keyword evidence="6" id="KW-0028">Amino-acid biosynthesis</keyword>
<evidence type="ECO:0000256" key="2">
    <source>
        <dbReference type="ARBA" id="ARBA00004696"/>
    </source>
</evidence>
<dbReference type="CDD" id="cd00331">
    <property type="entry name" value="IGPS"/>
    <property type="match status" value="1"/>
</dbReference>
<dbReference type="NCBIfam" id="NF001377">
    <property type="entry name" value="PRK00278.2-4"/>
    <property type="match status" value="1"/>
</dbReference>
<evidence type="ECO:0000313" key="13">
    <source>
        <dbReference type="Proteomes" id="UP000226592"/>
    </source>
</evidence>
<comment type="similarity">
    <text evidence="3">Belongs to the TrpC family.</text>
</comment>
<keyword evidence="8" id="KW-0822">Tryptophan biosynthesis</keyword>
<protein>
    <recommendedName>
        <fullName evidence="5">Indole-3-glycerol phosphate synthase</fullName>
        <ecNumber evidence="4">4.1.1.48</ecNumber>
    </recommendedName>
</protein>
<evidence type="ECO:0000256" key="1">
    <source>
        <dbReference type="ARBA" id="ARBA00001633"/>
    </source>
</evidence>
<evidence type="ECO:0000256" key="6">
    <source>
        <dbReference type="ARBA" id="ARBA00022605"/>
    </source>
</evidence>
<evidence type="ECO:0000256" key="9">
    <source>
        <dbReference type="ARBA" id="ARBA00023141"/>
    </source>
</evidence>
<dbReference type="InterPro" id="IPR045186">
    <property type="entry name" value="Indole-3-glycerol_P_synth"/>
</dbReference>
<dbReference type="InterPro" id="IPR013785">
    <property type="entry name" value="Aldolase_TIM"/>
</dbReference>
<dbReference type="PANTHER" id="PTHR22854:SF2">
    <property type="entry name" value="INDOLE-3-GLYCEROL-PHOSPHATE SYNTHASE"/>
    <property type="match status" value="1"/>
</dbReference>
<sequence length="256" mass="28755">MKGIIRDILEAKKKEVVERKKQASLSEMMERAKPTERNFKTALESKKHAINLIAEIKRASPSAGVIRENFDLKEITALYDKHAQAISVLTDEKFFQGSPDFIKQVKEVSQLPVLRKDFVIDEYQLYESLVLGADAVLLIASMVSKQHLQKFIGIAKDIGLATLVEVHSSQDFERAFSHNLEIIGVNNRDLETMKVNLNTFTAIKQLIPSDRIVVAESGYNSKEQIDFIKGKADAVLIGSAFMKASNMEEKLVELGF</sequence>
<keyword evidence="9" id="KW-0057">Aromatic amino acid biosynthesis</keyword>
<comment type="caution">
    <text evidence="12">The sequence shown here is derived from an EMBL/GenBank/DDBJ whole genome shotgun (WGS) entry which is preliminary data.</text>
</comment>
<evidence type="ECO:0000256" key="7">
    <source>
        <dbReference type="ARBA" id="ARBA00022793"/>
    </source>
</evidence>
<comment type="catalytic activity">
    <reaction evidence="1">
        <text>1-(2-carboxyphenylamino)-1-deoxy-D-ribulose 5-phosphate + H(+) = (1S,2R)-1-C-(indol-3-yl)glycerol 3-phosphate + CO2 + H2O</text>
        <dbReference type="Rhea" id="RHEA:23476"/>
        <dbReference type="ChEBI" id="CHEBI:15377"/>
        <dbReference type="ChEBI" id="CHEBI:15378"/>
        <dbReference type="ChEBI" id="CHEBI:16526"/>
        <dbReference type="ChEBI" id="CHEBI:58613"/>
        <dbReference type="ChEBI" id="CHEBI:58866"/>
        <dbReference type="EC" id="4.1.1.48"/>
    </reaction>
</comment>
<dbReference type="InterPro" id="IPR011060">
    <property type="entry name" value="RibuloseP-bd_barrel"/>
</dbReference>
<name>A0A2D6M145_9ARCH</name>
<evidence type="ECO:0000256" key="8">
    <source>
        <dbReference type="ARBA" id="ARBA00022822"/>
    </source>
</evidence>
<dbReference type="Gene3D" id="3.20.20.70">
    <property type="entry name" value="Aldolase class I"/>
    <property type="match status" value="1"/>
</dbReference>
<dbReference type="FunFam" id="3.20.20.70:FF:000024">
    <property type="entry name" value="Indole-3-glycerol phosphate synthase"/>
    <property type="match status" value="1"/>
</dbReference>
<evidence type="ECO:0000256" key="3">
    <source>
        <dbReference type="ARBA" id="ARBA00008737"/>
    </source>
</evidence>
<evidence type="ECO:0000256" key="10">
    <source>
        <dbReference type="ARBA" id="ARBA00023239"/>
    </source>
</evidence>